<dbReference type="SMART" id="SM00220">
    <property type="entry name" value="S_TKc"/>
    <property type="match status" value="1"/>
</dbReference>
<dbReference type="Gene3D" id="1.10.510.10">
    <property type="entry name" value="Transferase(Phosphotransferase) domain 1"/>
    <property type="match status" value="1"/>
</dbReference>
<dbReference type="InterPro" id="IPR011009">
    <property type="entry name" value="Kinase-like_dom_sf"/>
</dbReference>
<dbReference type="SUPFAM" id="SSF56112">
    <property type="entry name" value="Protein kinase-like (PK-like)"/>
    <property type="match status" value="1"/>
</dbReference>
<dbReference type="FunFam" id="1.10.510.10:FF:000161">
    <property type="entry name" value="Wall-associated receptor kinase-like 20"/>
    <property type="match status" value="1"/>
</dbReference>
<dbReference type="PROSITE" id="PS50011">
    <property type="entry name" value="PROTEIN_KINASE_DOM"/>
    <property type="match status" value="1"/>
</dbReference>
<dbReference type="InterPro" id="IPR017441">
    <property type="entry name" value="Protein_kinase_ATP_BS"/>
</dbReference>
<keyword evidence="18" id="KW-1185">Reference proteome</keyword>
<organism evidence="17 18">
    <name type="scientific">Helianthus annuus</name>
    <name type="common">Common sunflower</name>
    <dbReference type="NCBI Taxonomy" id="4232"/>
    <lineage>
        <taxon>Eukaryota</taxon>
        <taxon>Viridiplantae</taxon>
        <taxon>Streptophyta</taxon>
        <taxon>Embryophyta</taxon>
        <taxon>Tracheophyta</taxon>
        <taxon>Spermatophyta</taxon>
        <taxon>Magnoliopsida</taxon>
        <taxon>eudicotyledons</taxon>
        <taxon>Gunneridae</taxon>
        <taxon>Pentapetalae</taxon>
        <taxon>asterids</taxon>
        <taxon>campanulids</taxon>
        <taxon>Asterales</taxon>
        <taxon>Asteraceae</taxon>
        <taxon>Asteroideae</taxon>
        <taxon>Heliantheae alliance</taxon>
        <taxon>Heliantheae</taxon>
        <taxon>Helianthus</taxon>
    </lineage>
</organism>
<protein>
    <recommendedName>
        <fullName evidence="16">Protein kinase domain-containing protein</fullName>
    </recommendedName>
</protein>
<comment type="subcellular location">
    <subcellularLocation>
        <location evidence="1">Membrane</location>
        <topology evidence="1">Single-pass membrane protein</topology>
    </subcellularLocation>
</comment>
<dbReference type="GO" id="GO:0004674">
    <property type="term" value="F:protein serine/threonine kinase activity"/>
    <property type="evidence" value="ECO:0007669"/>
    <property type="project" value="UniProtKB-KW"/>
</dbReference>
<evidence type="ECO:0000256" key="3">
    <source>
        <dbReference type="ARBA" id="ARBA00022679"/>
    </source>
</evidence>
<evidence type="ECO:0000256" key="5">
    <source>
        <dbReference type="ARBA" id="ARBA00022729"/>
    </source>
</evidence>
<accession>A0A9K3H1U7</accession>
<evidence type="ECO:0000256" key="11">
    <source>
        <dbReference type="ARBA" id="ARBA00023180"/>
    </source>
</evidence>
<reference evidence="17" key="1">
    <citation type="journal article" date="2017" name="Nature">
        <title>The sunflower genome provides insights into oil metabolism, flowering and Asterid evolution.</title>
        <authorList>
            <person name="Badouin H."/>
            <person name="Gouzy J."/>
            <person name="Grassa C.J."/>
            <person name="Murat F."/>
            <person name="Staton S.E."/>
            <person name="Cottret L."/>
            <person name="Lelandais-Briere C."/>
            <person name="Owens G.L."/>
            <person name="Carrere S."/>
            <person name="Mayjonade B."/>
            <person name="Legrand L."/>
            <person name="Gill N."/>
            <person name="Kane N.C."/>
            <person name="Bowers J.E."/>
            <person name="Hubner S."/>
            <person name="Bellec A."/>
            <person name="Berard A."/>
            <person name="Berges H."/>
            <person name="Blanchet N."/>
            <person name="Boniface M.C."/>
            <person name="Brunel D."/>
            <person name="Catrice O."/>
            <person name="Chaidir N."/>
            <person name="Claudel C."/>
            <person name="Donnadieu C."/>
            <person name="Faraut T."/>
            <person name="Fievet G."/>
            <person name="Helmstetter N."/>
            <person name="King M."/>
            <person name="Knapp S.J."/>
            <person name="Lai Z."/>
            <person name="Le Paslier M.C."/>
            <person name="Lippi Y."/>
            <person name="Lorenzon L."/>
            <person name="Mandel J.R."/>
            <person name="Marage G."/>
            <person name="Marchand G."/>
            <person name="Marquand E."/>
            <person name="Bret-Mestries E."/>
            <person name="Morien E."/>
            <person name="Nambeesan S."/>
            <person name="Nguyen T."/>
            <person name="Pegot-Espagnet P."/>
            <person name="Pouilly N."/>
            <person name="Raftis F."/>
            <person name="Sallet E."/>
            <person name="Schiex T."/>
            <person name="Thomas J."/>
            <person name="Vandecasteele C."/>
            <person name="Vares D."/>
            <person name="Vear F."/>
            <person name="Vautrin S."/>
            <person name="Crespi M."/>
            <person name="Mangin B."/>
            <person name="Burke J.M."/>
            <person name="Salse J."/>
            <person name="Munos S."/>
            <person name="Vincourt P."/>
            <person name="Rieseberg L.H."/>
            <person name="Langlade N.B."/>
        </authorList>
    </citation>
    <scope>NUCLEOTIDE SEQUENCE</scope>
    <source>
        <tissue evidence="17">Leaves</tissue>
    </source>
</reference>
<evidence type="ECO:0000313" key="18">
    <source>
        <dbReference type="Proteomes" id="UP000215914"/>
    </source>
</evidence>
<dbReference type="Gramene" id="mRNA:HanXRQr2_Chr15g0689081">
    <property type="protein sequence ID" value="mRNA:HanXRQr2_Chr15g0689081"/>
    <property type="gene ID" value="HanXRQr2_Chr15g0689081"/>
</dbReference>
<evidence type="ECO:0000256" key="1">
    <source>
        <dbReference type="ARBA" id="ARBA00004167"/>
    </source>
</evidence>
<evidence type="ECO:0000313" key="17">
    <source>
        <dbReference type="EMBL" id="KAF5764185.1"/>
    </source>
</evidence>
<evidence type="ECO:0000256" key="6">
    <source>
        <dbReference type="ARBA" id="ARBA00022741"/>
    </source>
</evidence>
<evidence type="ECO:0000256" key="13">
    <source>
        <dbReference type="SAM" id="MobiDB-lite"/>
    </source>
</evidence>
<proteinExistence type="predicted"/>
<dbReference type="Pfam" id="PF07714">
    <property type="entry name" value="PK_Tyr_Ser-Thr"/>
    <property type="match status" value="1"/>
</dbReference>
<evidence type="ECO:0000256" key="2">
    <source>
        <dbReference type="ARBA" id="ARBA00022527"/>
    </source>
</evidence>
<comment type="caution">
    <text evidence="17">The sequence shown here is derived from an EMBL/GenBank/DDBJ whole genome shotgun (WGS) entry which is preliminary data.</text>
</comment>
<feature type="binding site" evidence="12">
    <location>
        <position position="353"/>
    </location>
    <ligand>
        <name>ATP</name>
        <dbReference type="ChEBI" id="CHEBI:30616"/>
    </ligand>
</feature>
<dbReference type="EMBL" id="MNCJ02000330">
    <property type="protein sequence ID" value="KAF5764185.1"/>
    <property type="molecule type" value="Genomic_DNA"/>
</dbReference>
<reference evidence="17" key="2">
    <citation type="submission" date="2020-06" db="EMBL/GenBank/DDBJ databases">
        <title>Helianthus annuus Genome sequencing and assembly Release 2.</title>
        <authorList>
            <person name="Gouzy J."/>
            <person name="Langlade N."/>
            <person name="Munos S."/>
        </authorList>
    </citation>
    <scope>NUCLEOTIDE SEQUENCE</scope>
    <source>
        <tissue evidence="17">Leaves</tissue>
    </source>
</reference>
<dbReference type="AlphaFoldDB" id="A0A9K3H1U7"/>
<dbReference type="FunFam" id="3.30.200.20:FF:000039">
    <property type="entry name" value="receptor-like protein kinase FERONIA"/>
    <property type="match status" value="1"/>
</dbReference>
<keyword evidence="11" id="KW-0325">Glycoprotein</keyword>
<evidence type="ECO:0000256" key="8">
    <source>
        <dbReference type="ARBA" id="ARBA00022840"/>
    </source>
</evidence>
<feature type="region of interest" description="Disordered" evidence="13">
    <location>
        <begin position="655"/>
        <end position="682"/>
    </location>
</feature>
<dbReference type="CDD" id="cd14066">
    <property type="entry name" value="STKc_IRAK"/>
    <property type="match status" value="1"/>
</dbReference>
<name>A0A9K3H1U7_HELAN</name>
<evidence type="ECO:0000259" key="16">
    <source>
        <dbReference type="PROSITE" id="PS50011"/>
    </source>
</evidence>
<feature type="signal peptide" evidence="15">
    <location>
        <begin position="1"/>
        <end position="20"/>
    </location>
</feature>
<dbReference type="InterPro" id="IPR001245">
    <property type="entry name" value="Ser-Thr/Tyr_kinase_cat_dom"/>
</dbReference>
<keyword evidence="10 14" id="KW-0472">Membrane</keyword>
<keyword evidence="2" id="KW-0723">Serine/threonine-protein kinase</keyword>
<evidence type="ECO:0000256" key="4">
    <source>
        <dbReference type="ARBA" id="ARBA00022692"/>
    </source>
</evidence>
<evidence type="ECO:0000256" key="10">
    <source>
        <dbReference type="ARBA" id="ARBA00023136"/>
    </source>
</evidence>
<dbReference type="Proteomes" id="UP000215914">
    <property type="component" value="Unassembled WGS sequence"/>
</dbReference>
<dbReference type="GO" id="GO:0005886">
    <property type="term" value="C:plasma membrane"/>
    <property type="evidence" value="ECO:0007669"/>
    <property type="project" value="UniProtKB-ARBA"/>
</dbReference>
<dbReference type="InterPro" id="IPR008271">
    <property type="entry name" value="Ser/Thr_kinase_AS"/>
</dbReference>
<sequence>MILVFLFVFVSPSCLQLIHSSSDKNVSTPICPESFACPSLATFKYPFYNVTDTRCGLIKVNCISNGAEIQFGGRPYEITRYLNYDPSYGALLVWSRTFDQLVNNNSCEALMNNLTSPSPSPLMYNISIASFINVLKCTKNHTYFEHHNYSMYDKCSDHNFYYNSNGTIPSDFPHTCQVVQLTSKNLSTQGFDETNIFSLLSGSSFINFNLSPFCYDCQKKGQQCFTDSEDDVQCLDVKKVQPGREASNQKKQGKGRTIKILAIVGAVLILIMSLVIFIIWRRCKSSPFSYVSSKKKSPNFEDINLSCGVSVFSYKELEDATKNFDPSRELGDGGFGAVYYGKLKDGREVAVKKLHEHNYNRVQQFRNEIEILTKLRHPNLVVLYGCTSRQSHELLLVYEYVPNGTVADHLHGEQANPTLLTWPTRMNIAIETASALVYLHASEIIHRDVKTTNILLDHNFGVKVADFGLSRLITNNVAHLSTAPQGTPGYVDPQYHQRYQLTDKSDVYSFGVVLIELISSMVAVDLDRSPDEISLANLALNKIQRSAIDELIDPVLRSDTNPKTMNMITLVAELAFRCLQYDSDMRPSMNEVLDVLMDIQTVGRIDIYDSIGDFQTVNVPPLPETNETNDAVVLLKDFRPSPVSVTYEWQSSSSASSTLSSIGDRLPRKNDINTVKTHGEQG</sequence>
<keyword evidence="8 12" id="KW-0067">ATP-binding</keyword>
<feature type="transmembrane region" description="Helical" evidence="14">
    <location>
        <begin position="260"/>
        <end position="280"/>
    </location>
</feature>
<dbReference type="PROSITE" id="PS00108">
    <property type="entry name" value="PROTEIN_KINASE_ST"/>
    <property type="match status" value="1"/>
</dbReference>
<keyword evidence="7" id="KW-0418">Kinase</keyword>
<dbReference type="PANTHER" id="PTHR46008:SF25">
    <property type="entry name" value="PROTEIN KINASE DOMAIN-CONTAINING PROTEIN"/>
    <property type="match status" value="1"/>
</dbReference>
<feature type="chain" id="PRO_5039891407" description="Protein kinase domain-containing protein" evidence="15">
    <location>
        <begin position="21"/>
        <end position="682"/>
    </location>
</feature>
<dbReference type="InterPro" id="IPR000719">
    <property type="entry name" value="Prot_kinase_dom"/>
</dbReference>
<evidence type="ECO:0000256" key="14">
    <source>
        <dbReference type="SAM" id="Phobius"/>
    </source>
</evidence>
<evidence type="ECO:0000256" key="7">
    <source>
        <dbReference type="ARBA" id="ARBA00022777"/>
    </source>
</evidence>
<dbReference type="OrthoDB" id="4062651at2759"/>
<keyword evidence="9 14" id="KW-1133">Transmembrane helix</keyword>
<keyword evidence="6 12" id="KW-0547">Nucleotide-binding</keyword>
<feature type="compositionally biased region" description="Basic and acidic residues" evidence="13">
    <location>
        <begin position="665"/>
        <end position="682"/>
    </location>
</feature>
<keyword evidence="4 14" id="KW-0812">Transmembrane</keyword>
<dbReference type="PROSITE" id="PS00107">
    <property type="entry name" value="PROTEIN_KINASE_ATP"/>
    <property type="match status" value="1"/>
</dbReference>
<dbReference type="Gene3D" id="3.30.200.20">
    <property type="entry name" value="Phosphorylase Kinase, domain 1"/>
    <property type="match status" value="1"/>
</dbReference>
<evidence type="ECO:0000256" key="15">
    <source>
        <dbReference type="SAM" id="SignalP"/>
    </source>
</evidence>
<keyword evidence="5 15" id="KW-0732">Signal</keyword>
<evidence type="ECO:0000256" key="12">
    <source>
        <dbReference type="PROSITE-ProRule" id="PRU10141"/>
    </source>
</evidence>
<gene>
    <name evidence="17" type="ORF">HanXRQr2_Chr15g0689081</name>
</gene>
<dbReference type="GO" id="GO:0005524">
    <property type="term" value="F:ATP binding"/>
    <property type="evidence" value="ECO:0007669"/>
    <property type="project" value="UniProtKB-UniRule"/>
</dbReference>
<feature type="domain" description="Protein kinase" evidence="16">
    <location>
        <begin position="324"/>
        <end position="602"/>
    </location>
</feature>
<keyword evidence="3 17" id="KW-0808">Transferase</keyword>
<evidence type="ECO:0000256" key="9">
    <source>
        <dbReference type="ARBA" id="ARBA00022989"/>
    </source>
</evidence>
<dbReference type="PANTHER" id="PTHR46008">
    <property type="entry name" value="LEAF RUST 10 DISEASE-RESISTANCE LOCUS RECEPTOR-LIKE PROTEIN KINASE-LIKE 1.4"/>
    <property type="match status" value="1"/>
</dbReference>